<dbReference type="Proteomes" id="UP000317636">
    <property type="component" value="Unassembled WGS sequence"/>
</dbReference>
<evidence type="ECO:0000313" key="2">
    <source>
        <dbReference type="Proteomes" id="UP000317636"/>
    </source>
</evidence>
<evidence type="ECO:0000313" key="1">
    <source>
        <dbReference type="EMBL" id="TPV39549.1"/>
    </source>
</evidence>
<accession>A0AC61SZH2</accession>
<proteinExistence type="predicted"/>
<protein>
    <submittedName>
        <fullName evidence="1">Uncharacterized protein</fullName>
    </submittedName>
</protein>
<reference evidence="1" key="1">
    <citation type="submission" date="2019-06" db="EMBL/GenBank/DDBJ databases">
        <title>Draft genome sequence of Bacillus sp. strain MHSD28.</title>
        <authorList>
            <person name="Makuwa S.C."/>
            <person name="Serepa-Dlamini M.H."/>
        </authorList>
    </citation>
    <scope>NUCLEOTIDE SEQUENCE</scope>
    <source>
        <strain evidence="1">MHSD28</strain>
    </source>
</reference>
<dbReference type="EMBL" id="VHIV01000008">
    <property type="protein sequence ID" value="TPV39549.1"/>
    <property type="molecule type" value="Genomic_DNA"/>
</dbReference>
<gene>
    <name evidence="1" type="ORF">FJ659_24535</name>
</gene>
<sequence length="359" mass="41652">MKKKIIFLILPLTILSVGACTVFEDDKNNISNNEFEVMKKADEDHSKRVIENRKEKYSDEEVYRKAVKKKSITTEFLVGDWEGRGDESGEKMDMSFFENEIEVTVEGQKFPKFGYEITTKEAGQFLTFKGEYGEALAKIQYLDENSIRIQTRLQDRRLFLTEPIILNRKKPIALSKKNENNNEKEKEENSNGSQLNSVIKDSSLRYHISNKLSINGTDITEKDVLRLTNISIDFGVKSLKGLEKAQRLNSFTIDYSVPKDSKVDLVELSPLAQIPALKEIRISAFVDEDFVKKLSNLKQVEKIEFYNMYFEKLEDIEYILNKNNFPSLKVIELRNTNLQSQDIDYLNRIRTDMTIKIGY</sequence>
<name>A0AC61SZH2_9BACI</name>
<organism evidence="1 2">
    <name type="scientific">Bacillus dicomae</name>
    <dbReference type="NCBI Taxonomy" id="3088378"/>
    <lineage>
        <taxon>Bacteria</taxon>
        <taxon>Bacillati</taxon>
        <taxon>Bacillota</taxon>
        <taxon>Bacilli</taxon>
        <taxon>Bacillales</taxon>
        <taxon>Bacillaceae</taxon>
        <taxon>Bacillus</taxon>
        <taxon>Bacillus cereus group</taxon>
    </lineage>
</organism>
<comment type="caution">
    <text evidence="1">The sequence shown here is derived from an EMBL/GenBank/DDBJ whole genome shotgun (WGS) entry which is preliminary data.</text>
</comment>
<keyword evidence="2" id="KW-1185">Reference proteome</keyword>